<feature type="compositionally biased region" description="Basic and acidic residues" evidence="1">
    <location>
        <begin position="116"/>
        <end position="129"/>
    </location>
</feature>
<keyword evidence="3" id="KW-1185">Reference proteome</keyword>
<sequence length="193" mass="21195">MADPDCKKSSDELAAELFDWKANSGNSDIFLTKQITKLPTLSFGSNDEGCFVQHDGKSDPESQPLILIPIVPLESAREQEEVQSGKMVIEDEANQEIDKEADTQESSSVRRSKRVREKDDADQAVEAKKARNSGTAMPKVELPARSCQRKELVLLLQLQNQQNPLDQLNLLPSQLPVPLLPFLVDAPSAGGTA</sequence>
<reference evidence="2 3" key="1">
    <citation type="submission" date="2018-11" db="EMBL/GenBank/DDBJ databases">
        <authorList>
            <consortium name="Pathogen Informatics"/>
        </authorList>
    </citation>
    <scope>NUCLEOTIDE SEQUENCE [LARGE SCALE GENOMIC DNA]</scope>
</reference>
<accession>A0A3P7N1G5</accession>
<evidence type="ECO:0000313" key="3">
    <source>
        <dbReference type="Proteomes" id="UP000271098"/>
    </source>
</evidence>
<name>A0A3P7N1G5_9BILA</name>
<evidence type="ECO:0000256" key="1">
    <source>
        <dbReference type="SAM" id="MobiDB-lite"/>
    </source>
</evidence>
<dbReference type="AlphaFoldDB" id="A0A3P7N1G5"/>
<feature type="region of interest" description="Disordered" evidence="1">
    <location>
        <begin position="78"/>
        <end position="143"/>
    </location>
</feature>
<evidence type="ECO:0000313" key="2">
    <source>
        <dbReference type="EMBL" id="VDN36115.1"/>
    </source>
</evidence>
<gene>
    <name evidence="2" type="ORF">GPUH_LOCUS20468</name>
</gene>
<protein>
    <submittedName>
        <fullName evidence="2">Uncharacterized protein</fullName>
    </submittedName>
</protein>
<dbReference type="EMBL" id="UYRT01090483">
    <property type="protein sequence ID" value="VDN36115.1"/>
    <property type="molecule type" value="Genomic_DNA"/>
</dbReference>
<organism evidence="2 3">
    <name type="scientific">Gongylonema pulchrum</name>
    <dbReference type="NCBI Taxonomy" id="637853"/>
    <lineage>
        <taxon>Eukaryota</taxon>
        <taxon>Metazoa</taxon>
        <taxon>Ecdysozoa</taxon>
        <taxon>Nematoda</taxon>
        <taxon>Chromadorea</taxon>
        <taxon>Rhabditida</taxon>
        <taxon>Spirurina</taxon>
        <taxon>Spiruromorpha</taxon>
        <taxon>Spiruroidea</taxon>
        <taxon>Gongylonematidae</taxon>
        <taxon>Gongylonema</taxon>
    </lineage>
</organism>
<proteinExistence type="predicted"/>
<dbReference type="Proteomes" id="UP000271098">
    <property type="component" value="Unassembled WGS sequence"/>
</dbReference>